<protein>
    <submittedName>
        <fullName evidence="2">Uncharacterized protein</fullName>
    </submittedName>
</protein>
<dbReference type="AlphaFoldDB" id="A0AAN6YCP0"/>
<name>A0AAN6YCP0_9PEZI</name>
<sequence length="627" mass="69299">MSLPSPTATEIWRPNKSNSCIPSYTPCGFLVKNNKCINPGCDYSHDTWRVRSWQNKHAAKPCRWGASCPHFMHGNCLYYHPPHHVRSEVNRDRVIKQDLQFVEHLDVDSLVAEKEVGISDKGDLASFNKISDDEIAIPGCPPRFHPITEPLSVTLDWHNPNLQPSFAKYTHTFEPLLRSIQATNPTFDVFQTADIVSNASNLRKLFHLFWNKKKITERFDLEWRRETLFLSKWTGDPSLRSSLGHGTGFEKETCRYAQDDHPLLRNSSSHHRVVWYSFGGLDFVIQSEVDGYYCECDHPRCVLEAVPSRAKKQHESPQQLDQQQQQQPLDIQTGKRHGRKHRRKSSSASSSSTYLSQSPPLTRPSTRPKTTNNSPTSQFSRFSTLLSLEDPGDTSQFINQQEQAPPVPPSPEGSSSLKVHHLLPGRNIASACLIEVKTHKANNKPMFAPEAQLYFCRRTKLSVAEHKAGVFSPSSPTNPSSSLPPSAVRTDIPAPGVTTGKEDTESSSTNAGQTRNSNSAAGGANGNGSVQDKTEDLITWENDNQLALGKVAAFLRLLVGKMKDRAEYAKGGSRMSSGLQGGTRIGGGAVQGISIVIESDGKGTVKAGLYQRGVNGDGVQSLLPDDI</sequence>
<gene>
    <name evidence="2" type="ORF">QBC37DRAFT_454041</name>
</gene>
<feature type="compositionally biased region" description="Low complexity" evidence="1">
    <location>
        <begin position="317"/>
        <end position="330"/>
    </location>
</feature>
<feature type="region of interest" description="Disordered" evidence="1">
    <location>
        <begin position="312"/>
        <end position="379"/>
    </location>
</feature>
<feature type="compositionally biased region" description="Low complexity" evidence="1">
    <location>
        <begin position="346"/>
        <end position="358"/>
    </location>
</feature>
<proteinExistence type="predicted"/>
<evidence type="ECO:0000256" key="1">
    <source>
        <dbReference type="SAM" id="MobiDB-lite"/>
    </source>
</evidence>
<feature type="region of interest" description="Disordered" evidence="1">
    <location>
        <begin position="399"/>
        <end position="418"/>
    </location>
</feature>
<evidence type="ECO:0000313" key="2">
    <source>
        <dbReference type="EMBL" id="KAK4216629.1"/>
    </source>
</evidence>
<organism evidence="2 3">
    <name type="scientific">Rhypophila decipiens</name>
    <dbReference type="NCBI Taxonomy" id="261697"/>
    <lineage>
        <taxon>Eukaryota</taxon>
        <taxon>Fungi</taxon>
        <taxon>Dikarya</taxon>
        <taxon>Ascomycota</taxon>
        <taxon>Pezizomycotina</taxon>
        <taxon>Sordariomycetes</taxon>
        <taxon>Sordariomycetidae</taxon>
        <taxon>Sordariales</taxon>
        <taxon>Naviculisporaceae</taxon>
        <taxon>Rhypophila</taxon>
    </lineage>
</organism>
<evidence type="ECO:0000313" key="3">
    <source>
        <dbReference type="Proteomes" id="UP001301769"/>
    </source>
</evidence>
<dbReference type="EMBL" id="MU858066">
    <property type="protein sequence ID" value="KAK4216629.1"/>
    <property type="molecule type" value="Genomic_DNA"/>
</dbReference>
<dbReference type="Proteomes" id="UP001301769">
    <property type="component" value="Unassembled WGS sequence"/>
</dbReference>
<feature type="compositionally biased region" description="Low complexity" evidence="1">
    <location>
        <begin position="472"/>
        <end position="486"/>
    </location>
</feature>
<keyword evidence="3" id="KW-1185">Reference proteome</keyword>
<comment type="caution">
    <text evidence="2">The sequence shown here is derived from an EMBL/GenBank/DDBJ whole genome shotgun (WGS) entry which is preliminary data.</text>
</comment>
<dbReference type="PANTHER" id="PTHR35179">
    <property type="entry name" value="PROTEIN CBG02620"/>
    <property type="match status" value="1"/>
</dbReference>
<feature type="compositionally biased region" description="Polar residues" evidence="1">
    <location>
        <begin position="506"/>
        <end position="515"/>
    </location>
</feature>
<feature type="region of interest" description="Disordered" evidence="1">
    <location>
        <begin position="468"/>
        <end position="530"/>
    </location>
</feature>
<accession>A0AAN6YCP0</accession>
<feature type="compositionally biased region" description="Basic residues" evidence="1">
    <location>
        <begin position="334"/>
        <end position="345"/>
    </location>
</feature>
<reference evidence="2" key="1">
    <citation type="journal article" date="2023" name="Mol. Phylogenet. Evol.">
        <title>Genome-scale phylogeny and comparative genomics of the fungal order Sordariales.</title>
        <authorList>
            <person name="Hensen N."/>
            <person name="Bonometti L."/>
            <person name="Westerberg I."/>
            <person name="Brannstrom I.O."/>
            <person name="Guillou S."/>
            <person name="Cros-Aarteil S."/>
            <person name="Calhoun S."/>
            <person name="Haridas S."/>
            <person name="Kuo A."/>
            <person name="Mondo S."/>
            <person name="Pangilinan J."/>
            <person name="Riley R."/>
            <person name="LaButti K."/>
            <person name="Andreopoulos B."/>
            <person name="Lipzen A."/>
            <person name="Chen C."/>
            <person name="Yan M."/>
            <person name="Daum C."/>
            <person name="Ng V."/>
            <person name="Clum A."/>
            <person name="Steindorff A."/>
            <person name="Ohm R.A."/>
            <person name="Martin F."/>
            <person name="Silar P."/>
            <person name="Natvig D.O."/>
            <person name="Lalanne C."/>
            <person name="Gautier V."/>
            <person name="Ament-Velasquez S.L."/>
            <person name="Kruys A."/>
            <person name="Hutchinson M.I."/>
            <person name="Powell A.J."/>
            <person name="Barry K."/>
            <person name="Miller A.N."/>
            <person name="Grigoriev I.V."/>
            <person name="Debuchy R."/>
            <person name="Gladieux P."/>
            <person name="Hiltunen Thoren M."/>
            <person name="Johannesson H."/>
        </authorList>
    </citation>
    <scope>NUCLEOTIDE SEQUENCE</scope>
    <source>
        <strain evidence="2">PSN293</strain>
    </source>
</reference>
<reference evidence="2" key="2">
    <citation type="submission" date="2023-05" db="EMBL/GenBank/DDBJ databases">
        <authorList>
            <consortium name="Lawrence Berkeley National Laboratory"/>
            <person name="Steindorff A."/>
            <person name="Hensen N."/>
            <person name="Bonometti L."/>
            <person name="Westerberg I."/>
            <person name="Brannstrom I.O."/>
            <person name="Guillou S."/>
            <person name="Cros-Aarteil S."/>
            <person name="Calhoun S."/>
            <person name="Haridas S."/>
            <person name="Kuo A."/>
            <person name="Mondo S."/>
            <person name="Pangilinan J."/>
            <person name="Riley R."/>
            <person name="Labutti K."/>
            <person name="Andreopoulos B."/>
            <person name="Lipzen A."/>
            <person name="Chen C."/>
            <person name="Yanf M."/>
            <person name="Daum C."/>
            <person name="Ng V."/>
            <person name="Clum A."/>
            <person name="Ohm R."/>
            <person name="Martin F."/>
            <person name="Silar P."/>
            <person name="Natvig D."/>
            <person name="Lalanne C."/>
            <person name="Gautier V."/>
            <person name="Ament-Velasquez S.L."/>
            <person name="Kruys A."/>
            <person name="Hutchinson M.I."/>
            <person name="Powell A.J."/>
            <person name="Barry K."/>
            <person name="Miller A.N."/>
            <person name="Grigoriev I.V."/>
            <person name="Debuchy R."/>
            <person name="Gladieux P."/>
            <person name="Thoren M.H."/>
            <person name="Johannesson H."/>
        </authorList>
    </citation>
    <scope>NUCLEOTIDE SEQUENCE</scope>
    <source>
        <strain evidence="2">PSN293</strain>
    </source>
</reference>
<dbReference type="PANTHER" id="PTHR35179:SF2">
    <property type="entry name" value="START DOMAIN-CONTAINING PROTEIN"/>
    <property type="match status" value="1"/>
</dbReference>
<feature type="compositionally biased region" description="Polar residues" evidence="1">
    <location>
        <begin position="359"/>
        <end position="379"/>
    </location>
</feature>